<protein>
    <submittedName>
        <fullName evidence="6">MarR family transcriptional regulator</fullName>
    </submittedName>
</protein>
<organism evidence="6 7">
    <name type="scientific">Acetobacterium fimetarium</name>
    <dbReference type="NCBI Taxonomy" id="52691"/>
    <lineage>
        <taxon>Bacteria</taxon>
        <taxon>Bacillati</taxon>
        <taxon>Bacillota</taxon>
        <taxon>Clostridia</taxon>
        <taxon>Eubacteriales</taxon>
        <taxon>Eubacteriaceae</taxon>
        <taxon>Acetobacterium</taxon>
    </lineage>
</organism>
<evidence type="ECO:0000313" key="7">
    <source>
        <dbReference type="Proteomes" id="UP000603234"/>
    </source>
</evidence>
<gene>
    <name evidence="6" type="ORF">GH808_01220</name>
</gene>
<sequence>MKTMENGFNGNFEAMIFEYIDKIKYLLSPELWENELFNCSKNELFVMLLLYRRSGVNMTQVAEYIGAPLNTATGIVARMEKRGLVARERSVEDKRVVTIQLTNEGLSTIKRIISAIVHYGQLVMETFTRDEITLVFKLIDKVMDTLSRDREKNTKPEDAGSRVRKITIE</sequence>
<keyword evidence="2" id="KW-0238">DNA-binding</keyword>
<dbReference type="Pfam" id="PF01047">
    <property type="entry name" value="MarR"/>
    <property type="match status" value="1"/>
</dbReference>
<dbReference type="SMART" id="SM00347">
    <property type="entry name" value="HTH_MARR"/>
    <property type="match status" value="1"/>
</dbReference>
<keyword evidence="7" id="KW-1185">Reference proteome</keyword>
<dbReference type="PROSITE" id="PS01117">
    <property type="entry name" value="HTH_MARR_1"/>
    <property type="match status" value="1"/>
</dbReference>
<dbReference type="InterPro" id="IPR000835">
    <property type="entry name" value="HTH_MarR-typ"/>
</dbReference>
<comment type="caution">
    <text evidence="6">The sequence shown here is derived from an EMBL/GenBank/DDBJ whole genome shotgun (WGS) entry which is preliminary data.</text>
</comment>
<feature type="region of interest" description="Disordered" evidence="4">
    <location>
        <begin position="149"/>
        <end position="169"/>
    </location>
</feature>
<evidence type="ECO:0000256" key="4">
    <source>
        <dbReference type="SAM" id="MobiDB-lite"/>
    </source>
</evidence>
<dbReference type="PANTHER" id="PTHR42756">
    <property type="entry name" value="TRANSCRIPTIONAL REGULATOR, MARR"/>
    <property type="match status" value="1"/>
</dbReference>
<evidence type="ECO:0000256" key="2">
    <source>
        <dbReference type="ARBA" id="ARBA00023125"/>
    </source>
</evidence>
<feature type="domain" description="HTH marR-type" evidence="5">
    <location>
        <begin position="1"/>
        <end position="144"/>
    </location>
</feature>
<proteinExistence type="predicted"/>
<keyword evidence="3" id="KW-0804">Transcription</keyword>
<evidence type="ECO:0000313" key="6">
    <source>
        <dbReference type="EMBL" id="MBC3803063.1"/>
    </source>
</evidence>
<reference evidence="6 7" key="1">
    <citation type="journal article" date="2020" name="mSystems">
        <title>Defining Genomic and Predicted Metabolic Features of the Acetobacterium Genus.</title>
        <authorList>
            <person name="Ross D.E."/>
            <person name="Marshall C.W."/>
            <person name="Gulliver D."/>
            <person name="May H.D."/>
            <person name="Norman R.S."/>
        </authorList>
    </citation>
    <scope>NUCLEOTIDE SEQUENCE [LARGE SCALE GENOMIC DNA]</scope>
    <source>
        <strain evidence="6 7">DSM 8238</strain>
    </source>
</reference>
<dbReference type="EMBL" id="WJBC01000001">
    <property type="protein sequence ID" value="MBC3803063.1"/>
    <property type="molecule type" value="Genomic_DNA"/>
</dbReference>
<keyword evidence="1" id="KW-0805">Transcription regulation</keyword>
<dbReference type="SUPFAM" id="SSF46785">
    <property type="entry name" value="Winged helix' DNA-binding domain"/>
    <property type="match status" value="1"/>
</dbReference>
<dbReference type="Proteomes" id="UP000603234">
    <property type="component" value="Unassembled WGS sequence"/>
</dbReference>
<dbReference type="Gene3D" id="1.10.10.10">
    <property type="entry name" value="Winged helix-like DNA-binding domain superfamily/Winged helix DNA-binding domain"/>
    <property type="match status" value="1"/>
</dbReference>
<name>A0ABR6WRC3_9FIRM</name>
<accession>A0ABR6WRC3</accession>
<dbReference type="InterPro" id="IPR036388">
    <property type="entry name" value="WH-like_DNA-bd_sf"/>
</dbReference>
<evidence type="ECO:0000256" key="1">
    <source>
        <dbReference type="ARBA" id="ARBA00023015"/>
    </source>
</evidence>
<dbReference type="InterPro" id="IPR023187">
    <property type="entry name" value="Tscrpt_reg_MarR-type_CS"/>
</dbReference>
<dbReference type="InterPro" id="IPR036390">
    <property type="entry name" value="WH_DNA-bd_sf"/>
</dbReference>
<dbReference type="PRINTS" id="PR00598">
    <property type="entry name" value="HTHMARR"/>
</dbReference>
<evidence type="ECO:0000256" key="3">
    <source>
        <dbReference type="ARBA" id="ARBA00023163"/>
    </source>
</evidence>
<dbReference type="PANTHER" id="PTHR42756:SF1">
    <property type="entry name" value="TRANSCRIPTIONAL REPRESSOR OF EMRAB OPERON"/>
    <property type="match status" value="1"/>
</dbReference>
<dbReference type="PROSITE" id="PS50995">
    <property type="entry name" value="HTH_MARR_2"/>
    <property type="match status" value="1"/>
</dbReference>
<evidence type="ECO:0000259" key="5">
    <source>
        <dbReference type="PROSITE" id="PS50995"/>
    </source>
</evidence>